<organism evidence="8 9">
    <name type="scientific">Paspalum vaginatum</name>
    <name type="common">seashore paspalum</name>
    <dbReference type="NCBI Taxonomy" id="158149"/>
    <lineage>
        <taxon>Eukaryota</taxon>
        <taxon>Viridiplantae</taxon>
        <taxon>Streptophyta</taxon>
        <taxon>Embryophyta</taxon>
        <taxon>Tracheophyta</taxon>
        <taxon>Spermatophyta</taxon>
        <taxon>Magnoliopsida</taxon>
        <taxon>Liliopsida</taxon>
        <taxon>Poales</taxon>
        <taxon>Poaceae</taxon>
        <taxon>PACMAD clade</taxon>
        <taxon>Panicoideae</taxon>
        <taxon>Andropogonodae</taxon>
        <taxon>Paspaleae</taxon>
        <taxon>Paspalinae</taxon>
        <taxon>Paspalum</taxon>
    </lineage>
</organism>
<evidence type="ECO:0000259" key="7">
    <source>
        <dbReference type="Pfam" id="PF18052"/>
    </source>
</evidence>
<keyword evidence="5" id="KW-0611">Plant defense</keyword>
<dbReference type="EMBL" id="MU629460">
    <property type="protein sequence ID" value="KAJ1256897.1"/>
    <property type="molecule type" value="Genomic_DNA"/>
</dbReference>
<keyword evidence="4" id="KW-0547">Nucleotide-binding</keyword>
<feature type="domain" description="NB-ARC" evidence="6">
    <location>
        <begin position="190"/>
        <end position="278"/>
    </location>
</feature>
<dbReference type="SUPFAM" id="SSF52540">
    <property type="entry name" value="P-loop containing nucleoside triphosphate hydrolases"/>
    <property type="match status" value="1"/>
</dbReference>
<evidence type="ECO:0000259" key="6">
    <source>
        <dbReference type="Pfam" id="PF00931"/>
    </source>
</evidence>
<comment type="caution">
    <text evidence="8">The sequence shown here is derived from an EMBL/GenBank/DDBJ whole genome shotgun (WGS) entry which is preliminary data.</text>
</comment>
<proteinExistence type="inferred from homology"/>
<evidence type="ECO:0000313" key="8">
    <source>
        <dbReference type="EMBL" id="KAJ1256897.1"/>
    </source>
</evidence>
<dbReference type="InterPro" id="IPR038005">
    <property type="entry name" value="RX-like_CC"/>
</dbReference>
<dbReference type="GO" id="GO:0006952">
    <property type="term" value="P:defense response"/>
    <property type="evidence" value="ECO:0007669"/>
    <property type="project" value="UniProtKB-KW"/>
</dbReference>
<protein>
    <submittedName>
        <fullName evidence="8">Uncharacterized protein</fullName>
    </submittedName>
</protein>
<keyword evidence="9" id="KW-1185">Reference proteome</keyword>
<dbReference type="CDD" id="cd14798">
    <property type="entry name" value="RX-CC_like"/>
    <property type="match status" value="1"/>
</dbReference>
<dbReference type="PANTHER" id="PTHR19338:SF75">
    <property type="entry name" value="OS08G0170100 PROTEIN"/>
    <property type="match status" value="1"/>
</dbReference>
<reference evidence="8 9" key="1">
    <citation type="submission" date="2022-10" db="EMBL/GenBank/DDBJ databases">
        <title>WGS assembly of Paspalum vaginatum 540-79.</title>
        <authorList>
            <person name="Sun G."/>
            <person name="Wase N."/>
            <person name="Shu S."/>
            <person name="Jenkins J."/>
            <person name="Zhou B."/>
            <person name="Torres-Rodriguez J."/>
            <person name="Chen C."/>
            <person name="Sandor L."/>
            <person name="Plott C."/>
            <person name="Yoshinga Y."/>
            <person name="Daum C."/>
            <person name="Qi P."/>
            <person name="Barry K."/>
            <person name="Lipzen A."/>
            <person name="Berry L."/>
            <person name="Pedersen C."/>
            <person name="Gottilla T."/>
            <person name="Foltz A."/>
            <person name="Yu H."/>
            <person name="O'Malley R."/>
            <person name="Zhang C."/>
            <person name="Devos K."/>
            <person name="Sigmon B."/>
            <person name="Yu B."/>
            <person name="Obata T."/>
            <person name="Schmutz J."/>
            <person name="Schnable J."/>
        </authorList>
    </citation>
    <scope>NUCLEOTIDE SEQUENCE [LARGE SCALE GENOMIC DNA]</scope>
    <source>
        <strain evidence="9">cv. 540-79</strain>
    </source>
</reference>
<comment type="similarity">
    <text evidence="1">Belongs to the disease resistance NB-LRR family.</text>
</comment>
<evidence type="ECO:0000313" key="9">
    <source>
        <dbReference type="Proteomes" id="UP001164776"/>
    </source>
</evidence>
<dbReference type="PANTHER" id="PTHR19338">
    <property type="entry name" value="TRANSLOCASE OF INNER MITOCHONDRIAL MEMBRANE 13 HOMOLOG"/>
    <property type="match status" value="1"/>
</dbReference>
<feature type="domain" description="Disease resistance N-terminal" evidence="7">
    <location>
        <begin position="7"/>
        <end position="97"/>
    </location>
</feature>
<dbReference type="Gene3D" id="3.40.50.300">
    <property type="entry name" value="P-loop containing nucleotide triphosphate hydrolases"/>
    <property type="match status" value="1"/>
</dbReference>
<dbReference type="AlphaFoldDB" id="A0A9W7XE61"/>
<dbReference type="Pfam" id="PF00931">
    <property type="entry name" value="NB-ARC"/>
    <property type="match status" value="1"/>
</dbReference>
<evidence type="ECO:0000256" key="2">
    <source>
        <dbReference type="ARBA" id="ARBA00022614"/>
    </source>
</evidence>
<name>A0A9W7XE61_9POAL</name>
<dbReference type="Gene3D" id="1.20.5.4130">
    <property type="match status" value="1"/>
</dbReference>
<dbReference type="OrthoDB" id="690251at2759"/>
<accession>A0A9W7XE61</accession>
<evidence type="ECO:0000256" key="5">
    <source>
        <dbReference type="ARBA" id="ARBA00022821"/>
    </source>
</evidence>
<evidence type="ECO:0000256" key="3">
    <source>
        <dbReference type="ARBA" id="ARBA00022737"/>
    </source>
</evidence>
<keyword evidence="2" id="KW-0433">Leucine-rich repeat</keyword>
<sequence>MESATGALRVLLPKLTQLLTDEYNLHKNAKKDIQYVSKELERIYATLRMVGEVPPEKLTELVKLWAADIRELSYDMEDIVDSFLVRVQGTDERPSKKGTKRILKEMMRKITKAWDYSGIGHEIRDIKERVKEVAERRDRYKDVDNIVPAKTTSVDPRVTALYTNLTELVGIDKAREELITRVTGEDDTSIQQQRIISIVGFGGLGKTTLAKAVYDELKNKFDCTAFVPVSRNPDTKKILKDILYELDKQKYENIHSALLDERQPIDLARVILQNKRYVPAI</sequence>
<dbReference type="InterPro" id="IPR002182">
    <property type="entry name" value="NB-ARC"/>
</dbReference>
<gene>
    <name evidence="8" type="ORF">BS78_K276400</name>
</gene>
<dbReference type="InterPro" id="IPR027417">
    <property type="entry name" value="P-loop_NTPase"/>
</dbReference>
<dbReference type="GO" id="GO:0043531">
    <property type="term" value="F:ADP binding"/>
    <property type="evidence" value="ECO:0007669"/>
    <property type="project" value="InterPro"/>
</dbReference>
<dbReference type="Pfam" id="PF18052">
    <property type="entry name" value="Rx_N"/>
    <property type="match status" value="1"/>
</dbReference>
<dbReference type="Proteomes" id="UP001164776">
    <property type="component" value="Unassembled WGS sequence"/>
</dbReference>
<evidence type="ECO:0000256" key="4">
    <source>
        <dbReference type="ARBA" id="ARBA00022741"/>
    </source>
</evidence>
<dbReference type="InterPro" id="IPR041118">
    <property type="entry name" value="Rx_N"/>
</dbReference>
<evidence type="ECO:0000256" key="1">
    <source>
        <dbReference type="ARBA" id="ARBA00008894"/>
    </source>
</evidence>
<keyword evidence="3" id="KW-0677">Repeat</keyword>